<sequence length="383" mass="42868">MRLKSPRDFDVLPITPEEIAQIDFNDHATVAPAVWAVNVTFMVLVGIVVALRIYTRACITKQFFIDDLLVVLAAASIFISSIMALVATNYGLGQHVWNIPMPISNIMETTKRCVQLMFVAHVFYASGTAFAKMSIIISYLRIFPSEKLRRVLYVTAVVVVGLGITAVFATMFQCKPIQAAWDFSIHRSQCYRFVDFLYANSAINIATDFVICLSPLPCFWKLRIPVRRKLIVSFLFCVGFFACIVSIIRLAFLHTVDGIDITYTLVSPLNWTVIECSLGIICVSVPPMRPLFSRLVPNFFPSHLSGPRAYGTRTGQRTQEEMLEGMNRELDRQLLEFEKLDHGSQKSRPVSTDGSTVELTAVTGEEPGHGMTDGANNVRIRPK</sequence>
<feature type="transmembrane region" description="Helical" evidence="7">
    <location>
        <begin position="67"/>
        <end position="92"/>
    </location>
</feature>
<protein>
    <recommendedName>
        <fullName evidence="8">Rhodopsin domain-containing protein</fullName>
    </recommendedName>
</protein>
<dbReference type="RefSeq" id="XP_060281198.1">
    <property type="nucleotide sequence ID" value="XM_060422422.1"/>
</dbReference>
<gene>
    <name evidence="9" type="ORF">QBC33DRAFT_179389</name>
</gene>
<accession>A0AAJ0FLD1</accession>
<feature type="transmembrane region" description="Helical" evidence="7">
    <location>
        <begin position="151"/>
        <end position="172"/>
    </location>
</feature>
<evidence type="ECO:0000256" key="7">
    <source>
        <dbReference type="SAM" id="Phobius"/>
    </source>
</evidence>
<dbReference type="PANTHER" id="PTHR33048:SF131">
    <property type="entry name" value="INTEGRAL MEMBRANE PROTEIN"/>
    <property type="match status" value="1"/>
</dbReference>
<evidence type="ECO:0000256" key="5">
    <source>
        <dbReference type="ARBA" id="ARBA00038359"/>
    </source>
</evidence>
<dbReference type="Proteomes" id="UP001244011">
    <property type="component" value="Unassembled WGS sequence"/>
</dbReference>
<feature type="transmembrane region" description="Helical" evidence="7">
    <location>
        <begin position="265"/>
        <end position="285"/>
    </location>
</feature>
<dbReference type="GeneID" id="85305609"/>
<reference evidence="9" key="1">
    <citation type="submission" date="2023-06" db="EMBL/GenBank/DDBJ databases">
        <title>Genome-scale phylogeny and comparative genomics of the fungal order Sordariales.</title>
        <authorList>
            <consortium name="Lawrence Berkeley National Laboratory"/>
            <person name="Hensen N."/>
            <person name="Bonometti L."/>
            <person name="Westerberg I."/>
            <person name="Brannstrom I.O."/>
            <person name="Guillou S."/>
            <person name="Cros-Aarteil S."/>
            <person name="Calhoun S."/>
            <person name="Haridas S."/>
            <person name="Kuo A."/>
            <person name="Mondo S."/>
            <person name="Pangilinan J."/>
            <person name="Riley R."/>
            <person name="Labutti K."/>
            <person name="Andreopoulos B."/>
            <person name="Lipzen A."/>
            <person name="Chen C."/>
            <person name="Yanf M."/>
            <person name="Daum C."/>
            <person name="Ng V."/>
            <person name="Clum A."/>
            <person name="Steindorff A."/>
            <person name="Ohm R."/>
            <person name="Martin F."/>
            <person name="Silar P."/>
            <person name="Natvig D."/>
            <person name="Lalanne C."/>
            <person name="Gautier V."/>
            <person name="Ament-Velasquez S.L."/>
            <person name="Kruys A."/>
            <person name="Hutchinson M.I."/>
            <person name="Powell A.J."/>
            <person name="Barry K."/>
            <person name="Miller A.N."/>
            <person name="Grigoriev I.V."/>
            <person name="Debuchy R."/>
            <person name="Gladieux P."/>
            <person name="Thoren M.H."/>
            <person name="Johannesson H."/>
        </authorList>
    </citation>
    <scope>NUCLEOTIDE SEQUENCE</scope>
    <source>
        <strain evidence="9">8032-3</strain>
    </source>
</reference>
<name>A0AAJ0FLD1_9PEZI</name>
<comment type="caution">
    <text evidence="9">The sequence shown here is derived from an EMBL/GenBank/DDBJ whole genome shotgun (WGS) entry which is preliminary data.</text>
</comment>
<comment type="subcellular location">
    <subcellularLocation>
        <location evidence="1">Membrane</location>
        <topology evidence="1">Multi-pass membrane protein</topology>
    </subcellularLocation>
</comment>
<keyword evidence="4 7" id="KW-0472">Membrane</keyword>
<feature type="transmembrane region" description="Helical" evidence="7">
    <location>
        <begin position="196"/>
        <end position="218"/>
    </location>
</feature>
<feature type="transmembrane region" description="Helical" evidence="7">
    <location>
        <begin position="33"/>
        <end position="55"/>
    </location>
</feature>
<dbReference type="InterPro" id="IPR052337">
    <property type="entry name" value="SAT4-like"/>
</dbReference>
<evidence type="ECO:0000256" key="1">
    <source>
        <dbReference type="ARBA" id="ARBA00004141"/>
    </source>
</evidence>
<comment type="similarity">
    <text evidence="5">Belongs to the SAT4 family.</text>
</comment>
<dbReference type="PANTHER" id="PTHR33048">
    <property type="entry name" value="PTH11-LIKE INTEGRAL MEMBRANE PROTEIN (AFU_ORTHOLOGUE AFUA_5G11245)"/>
    <property type="match status" value="1"/>
</dbReference>
<evidence type="ECO:0000256" key="4">
    <source>
        <dbReference type="ARBA" id="ARBA00023136"/>
    </source>
</evidence>
<dbReference type="Pfam" id="PF20684">
    <property type="entry name" value="Fung_rhodopsin"/>
    <property type="match status" value="1"/>
</dbReference>
<evidence type="ECO:0000313" key="10">
    <source>
        <dbReference type="Proteomes" id="UP001244011"/>
    </source>
</evidence>
<keyword evidence="2 7" id="KW-0812">Transmembrane</keyword>
<evidence type="ECO:0000256" key="6">
    <source>
        <dbReference type="SAM" id="MobiDB-lite"/>
    </source>
</evidence>
<feature type="transmembrane region" description="Helical" evidence="7">
    <location>
        <begin position="230"/>
        <end position="253"/>
    </location>
</feature>
<proteinExistence type="inferred from homology"/>
<evidence type="ECO:0000256" key="3">
    <source>
        <dbReference type="ARBA" id="ARBA00022989"/>
    </source>
</evidence>
<dbReference type="EMBL" id="MU839017">
    <property type="protein sequence ID" value="KAK1764985.1"/>
    <property type="molecule type" value="Genomic_DNA"/>
</dbReference>
<keyword evidence="3 7" id="KW-1133">Transmembrane helix</keyword>
<organism evidence="9 10">
    <name type="scientific">Phialemonium atrogriseum</name>
    <dbReference type="NCBI Taxonomy" id="1093897"/>
    <lineage>
        <taxon>Eukaryota</taxon>
        <taxon>Fungi</taxon>
        <taxon>Dikarya</taxon>
        <taxon>Ascomycota</taxon>
        <taxon>Pezizomycotina</taxon>
        <taxon>Sordariomycetes</taxon>
        <taxon>Sordariomycetidae</taxon>
        <taxon>Cephalothecales</taxon>
        <taxon>Cephalothecaceae</taxon>
        <taxon>Phialemonium</taxon>
    </lineage>
</organism>
<feature type="domain" description="Rhodopsin" evidence="8">
    <location>
        <begin position="51"/>
        <end position="294"/>
    </location>
</feature>
<feature type="transmembrane region" description="Helical" evidence="7">
    <location>
        <begin position="116"/>
        <end position="139"/>
    </location>
</feature>
<evidence type="ECO:0000259" key="8">
    <source>
        <dbReference type="Pfam" id="PF20684"/>
    </source>
</evidence>
<evidence type="ECO:0000313" key="9">
    <source>
        <dbReference type="EMBL" id="KAK1764985.1"/>
    </source>
</evidence>
<dbReference type="GO" id="GO:0016020">
    <property type="term" value="C:membrane"/>
    <property type="evidence" value="ECO:0007669"/>
    <property type="project" value="UniProtKB-SubCell"/>
</dbReference>
<feature type="region of interest" description="Disordered" evidence="6">
    <location>
        <begin position="361"/>
        <end position="383"/>
    </location>
</feature>
<keyword evidence="10" id="KW-1185">Reference proteome</keyword>
<evidence type="ECO:0000256" key="2">
    <source>
        <dbReference type="ARBA" id="ARBA00022692"/>
    </source>
</evidence>
<dbReference type="InterPro" id="IPR049326">
    <property type="entry name" value="Rhodopsin_dom_fungi"/>
</dbReference>
<dbReference type="AlphaFoldDB" id="A0AAJ0FLD1"/>